<name>A0A1M7US00_9ACTN</name>
<dbReference type="InterPro" id="IPR011234">
    <property type="entry name" value="Fumarylacetoacetase-like_C"/>
</dbReference>
<evidence type="ECO:0000313" key="4">
    <source>
        <dbReference type="EMBL" id="SHN85705.1"/>
    </source>
</evidence>
<dbReference type="Proteomes" id="UP000184428">
    <property type="component" value="Unassembled WGS sequence"/>
</dbReference>
<dbReference type="SUPFAM" id="SSF56529">
    <property type="entry name" value="FAH"/>
    <property type="match status" value="1"/>
</dbReference>
<proteinExistence type="inferred from homology"/>
<gene>
    <name evidence="4" type="ORF">SAMN05660350_03812</name>
</gene>
<dbReference type="EMBL" id="FRDM01000027">
    <property type="protein sequence ID" value="SHN85705.1"/>
    <property type="molecule type" value="Genomic_DNA"/>
</dbReference>
<accession>A0A1M7US00</accession>
<dbReference type="Gene3D" id="3.90.850.10">
    <property type="entry name" value="Fumarylacetoacetase-like, C-terminal domain"/>
    <property type="match status" value="1"/>
</dbReference>
<evidence type="ECO:0000259" key="3">
    <source>
        <dbReference type="Pfam" id="PF01557"/>
    </source>
</evidence>
<dbReference type="PANTHER" id="PTHR42796:SF7">
    <property type="entry name" value="2-DEHYDRO-3-DEOXY-D-ARABINONATE DEHYDRATASE"/>
    <property type="match status" value="1"/>
</dbReference>
<reference evidence="4 5" key="1">
    <citation type="submission" date="2016-12" db="EMBL/GenBank/DDBJ databases">
        <authorList>
            <person name="Song W.-J."/>
            <person name="Kurnit D.M."/>
        </authorList>
    </citation>
    <scope>NUCLEOTIDE SEQUENCE [LARGE SCALE GENOMIC DNA]</scope>
    <source>
        <strain evidence="4 5">DSM 43162</strain>
    </source>
</reference>
<dbReference type="OrthoDB" id="2273115at2"/>
<dbReference type="PANTHER" id="PTHR42796">
    <property type="entry name" value="FUMARYLACETOACETATE HYDROLASE DOMAIN-CONTAINING PROTEIN 2A-RELATED"/>
    <property type="match status" value="1"/>
</dbReference>
<dbReference type="AlphaFoldDB" id="A0A1M7US00"/>
<keyword evidence="2" id="KW-0479">Metal-binding</keyword>
<evidence type="ECO:0000256" key="1">
    <source>
        <dbReference type="ARBA" id="ARBA00010211"/>
    </source>
</evidence>
<dbReference type="Pfam" id="PF01557">
    <property type="entry name" value="FAA_hydrolase"/>
    <property type="match status" value="1"/>
</dbReference>
<dbReference type="InterPro" id="IPR036663">
    <property type="entry name" value="Fumarylacetoacetase_C_sf"/>
</dbReference>
<evidence type="ECO:0000256" key="2">
    <source>
        <dbReference type="ARBA" id="ARBA00022723"/>
    </source>
</evidence>
<feature type="domain" description="Fumarylacetoacetase-like C-terminal" evidence="3">
    <location>
        <begin position="88"/>
        <end position="279"/>
    </location>
</feature>
<dbReference type="GO" id="GO:0046872">
    <property type="term" value="F:metal ion binding"/>
    <property type="evidence" value="ECO:0007669"/>
    <property type="project" value="UniProtKB-KW"/>
</dbReference>
<dbReference type="InterPro" id="IPR051121">
    <property type="entry name" value="FAH"/>
</dbReference>
<dbReference type="GO" id="GO:0003824">
    <property type="term" value="F:catalytic activity"/>
    <property type="evidence" value="ECO:0007669"/>
    <property type="project" value="InterPro"/>
</dbReference>
<evidence type="ECO:0000313" key="5">
    <source>
        <dbReference type="Proteomes" id="UP000184428"/>
    </source>
</evidence>
<protein>
    <submittedName>
        <fullName evidence="4">2-dehydro-3-deoxy-D-arabinonate dehydratase</fullName>
    </submittedName>
</protein>
<dbReference type="GO" id="GO:0044281">
    <property type="term" value="P:small molecule metabolic process"/>
    <property type="evidence" value="ECO:0007669"/>
    <property type="project" value="UniProtKB-ARBA"/>
</dbReference>
<dbReference type="RefSeq" id="WP_072920250.1">
    <property type="nucleotide sequence ID" value="NZ_FRDM01000027.1"/>
</dbReference>
<organism evidence="4 5">
    <name type="scientific">Geodermatophilus obscurus</name>
    <dbReference type="NCBI Taxonomy" id="1861"/>
    <lineage>
        <taxon>Bacteria</taxon>
        <taxon>Bacillati</taxon>
        <taxon>Actinomycetota</taxon>
        <taxon>Actinomycetes</taxon>
        <taxon>Geodermatophilales</taxon>
        <taxon>Geodermatophilaceae</taxon>
        <taxon>Geodermatophilus</taxon>
    </lineage>
</organism>
<comment type="similarity">
    <text evidence="1">Belongs to the FAH family.</text>
</comment>
<sequence>MTHVVRYESGGVVLVGVLGDGAVRPVPGVGSMAELLGGDLAGARSAVEAAAGEPAVPVGEVRLLPPVDGLTEVWASGVTYERSMDARVEESQVQDVYSRVYAADRPELFLKSVAWRVVTDGEPIAVRPDSAVTVPEPELAAVVTATAEVFGYTVCDDVSSRDIEGENPLYLPQAKIYAGSCALAPGIRPAWEVPDASALTIDVRVTRAGAPVFAGSTSTARMHRSVADLVSHLVAAQDFPAGAVLSTGTGIVPDLDFTLLEGDEVQVTVEHVGILTNPVGTLEAARTAAARRVPSGPVR</sequence>